<dbReference type="EMBL" id="BAAAPC010000003">
    <property type="protein sequence ID" value="GAA1985909.1"/>
    <property type="molecule type" value="Genomic_DNA"/>
</dbReference>
<dbReference type="InterPro" id="IPR005545">
    <property type="entry name" value="YCII"/>
</dbReference>
<accession>A0ABN2SH10</accession>
<dbReference type="Pfam" id="PF03795">
    <property type="entry name" value="YCII"/>
    <property type="match status" value="1"/>
</dbReference>
<dbReference type="InterPro" id="IPR011008">
    <property type="entry name" value="Dimeric_a/b-barrel"/>
</dbReference>
<proteinExistence type="inferred from homology"/>
<keyword evidence="4" id="KW-1185">Reference proteome</keyword>
<feature type="domain" description="YCII-related" evidence="2">
    <location>
        <begin position="99"/>
        <end position="198"/>
    </location>
</feature>
<sequence length="212" mass="22727">MTTEFSNERLILCVILSGPGPIPVRGGTGFFSRSPEPVVRNSAYVAEYPDFLAPAVRPAPARTASHAGIGRARVIGLHRRGAPDGAAYRERGRRVDALKFALLIYQEEKAWAEAGPEERKAVYAAHEAFIQELAERGVACSGEELGPTSTARTVRRTNGACVTTDGPYAETTEQLGGFYLIDAADLDEAVRIAERLPAQVVEVRPIAAPPAA</sequence>
<dbReference type="SUPFAM" id="SSF54909">
    <property type="entry name" value="Dimeric alpha+beta barrel"/>
    <property type="match status" value="1"/>
</dbReference>
<dbReference type="PANTHER" id="PTHR35174">
    <property type="entry name" value="BLL7171 PROTEIN-RELATED"/>
    <property type="match status" value="1"/>
</dbReference>
<reference evidence="3 4" key="1">
    <citation type="journal article" date="2019" name="Int. J. Syst. Evol. Microbiol.">
        <title>The Global Catalogue of Microorganisms (GCM) 10K type strain sequencing project: providing services to taxonomists for standard genome sequencing and annotation.</title>
        <authorList>
            <consortium name="The Broad Institute Genomics Platform"/>
            <consortium name="The Broad Institute Genome Sequencing Center for Infectious Disease"/>
            <person name="Wu L."/>
            <person name="Ma J."/>
        </authorList>
    </citation>
    <scope>NUCLEOTIDE SEQUENCE [LARGE SCALE GENOMIC DNA]</scope>
    <source>
        <strain evidence="3 4">JCM 15313</strain>
    </source>
</reference>
<protein>
    <recommendedName>
        <fullName evidence="2">YCII-related domain-containing protein</fullName>
    </recommendedName>
</protein>
<dbReference type="Proteomes" id="UP001501585">
    <property type="component" value="Unassembled WGS sequence"/>
</dbReference>
<gene>
    <name evidence="3" type="ORF">GCM10009799_09210</name>
</gene>
<evidence type="ECO:0000259" key="2">
    <source>
        <dbReference type="Pfam" id="PF03795"/>
    </source>
</evidence>
<comment type="similarity">
    <text evidence="1">Belongs to the YciI family.</text>
</comment>
<evidence type="ECO:0000313" key="3">
    <source>
        <dbReference type="EMBL" id="GAA1985909.1"/>
    </source>
</evidence>
<dbReference type="PANTHER" id="PTHR35174:SF3">
    <property type="entry name" value="BLL7171 PROTEIN"/>
    <property type="match status" value="1"/>
</dbReference>
<evidence type="ECO:0000256" key="1">
    <source>
        <dbReference type="ARBA" id="ARBA00007689"/>
    </source>
</evidence>
<dbReference type="Gene3D" id="3.30.70.1060">
    <property type="entry name" value="Dimeric alpha+beta barrel"/>
    <property type="match status" value="1"/>
</dbReference>
<comment type="caution">
    <text evidence="3">The sequence shown here is derived from an EMBL/GenBank/DDBJ whole genome shotgun (WGS) entry which is preliminary data.</text>
</comment>
<evidence type="ECO:0000313" key="4">
    <source>
        <dbReference type="Proteomes" id="UP001501585"/>
    </source>
</evidence>
<name>A0ABN2SH10_9ACTN</name>
<organism evidence="3 4">
    <name type="scientific">Nocardiopsis rhodophaea</name>
    <dbReference type="NCBI Taxonomy" id="280238"/>
    <lineage>
        <taxon>Bacteria</taxon>
        <taxon>Bacillati</taxon>
        <taxon>Actinomycetota</taxon>
        <taxon>Actinomycetes</taxon>
        <taxon>Streptosporangiales</taxon>
        <taxon>Nocardiopsidaceae</taxon>
        <taxon>Nocardiopsis</taxon>
    </lineage>
</organism>